<dbReference type="AlphaFoldDB" id="A0A6A6BFY9"/>
<feature type="region of interest" description="Disordered" evidence="1">
    <location>
        <begin position="184"/>
        <end position="203"/>
    </location>
</feature>
<dbReference type="PRINTS" id="PR00837">
    <property type="entry name" value="V5TPXLIKE"/>
</dbReference>
<proteinExistence type="predicted"/>
<dbReference type="Proteomes" id="UP000799438">
    <property type="component" value="Unassembled WGS sequence"/>
</dbReference>
<evidence type="ECO:0000313" key="3">
    <source>
        <dbReference type="EMBL" id="KAF2142164.1"/>
    </source>
</evidence>
<evidence type="ECO:0000259" key="2">
    <source>
        <dbReference type="SMART" id="SM00198"/>
    </source>
</evidence>
<dbReference type="InterPro" id="IPR014044">
    <property type="entry name" value="CAP_dom"/>
</dbReference>
<feature type="domain" description="SCP" evidence="2">
    <location>
        <begin position="44"/>
        <end position="172"/>
    </location>
</feature>
<dbReference type="SUPFAM" id="SSF55797">
    <property type="entry name" value="PR-1-like"/>
    <property type="match status" value="1"/>
</dbReference>
<dbReference type="Pfam" id="PF00188">
    <property type="entry name" value="CAP"/>
    <property type="match status" value="1"/>
</dbReference>
<feature type="compositionally biased region" description="Gly residues" evidence="1">
    <location>
        <begin position="190"/>
        <end position="203"/>
    </location>
</feature>
<dbReference type="SMART" id="SM00198">
    <property type="entry name" value="SCP"/>
    <property type="match status" value="1"/>
</dbReference>
<dbReference type="Gene3D" id="3.40.33.10">
    <property type="entry name" value="CAP"/>
    <property type="match status" value="1"/>
</dbReference>
<organism evidence="3 4">
    <name type="scientific">Aplosporella prunicola CBS 121167</name>
    <dbReference type="NCBI Taxonomy" id="1176127"/>
    <lineage>
        <taxon>Eukaryota</taxon>
        <taxon>Fungi</taxon>
        <taxon>Dikarya</taxon>
        <taxon>Ascomycota</taxon>
        <taxon>Pezizomycotina</taxon>
        <taxon>Dothideomycetes</taxon>
        <taxon>Dothideomycetes incertae sedis</taxon>
        <taxon>Botryosphaeriales</taxon>
        <taxon>Aplosporellaceae</taxon>
        <taxon>Aplosporella</taxon>
    </lineage>
</organism>
<evidence type="ECO:0000313" key="4">
    <source>
        <dbReference type="Proteomes" id="UP000799438"/>
    </source>
</evidence>
<sequence length="250" mass="25733">MTQDPQQQQQQRNAIVTTTVATTTLGAVATGAAGASADYTNATRFKKTLLDGSNAVRANHNASALHWNDTLAAFAEDWVKGCGFRHSNGPYGENLATNYANTSAALAAWANEAAAFDFQDPGFSKQTGHFSQLVWKGTTSVGCARKDCSASEGSADGWYVVCEYSPRGNVIGAFEGNVQAAMDGAEEGEGGNSAGSGGGQSGNGRCGKVSAENGCIEAHKNGAVARGAVWGLKWSTLLVVGSAGWAAVGW</sequence>
<dbReference type="PROSITE" id="PS01009">
    <property type="entry name" value="CRISP_1"/>
    <property type="match status" value="1"/>
</dbReference>
<dbReference type="GeneID" id="54294390"/>
<dbReference type="InterPro" id="IPR035940">
    <property type="entry name" value="CAP_sf"/>
</dbReference>
<dbReference type="PANTHER" id="PTHR10334">
    <property type="entry name" value="CYSTEINE-RICH SECRETORY PROTEIN-RELATED"/>
    <property type="match status" value="1"/>
</dbReference>
<dbReference type="GO" id="GO:0005576">
    <property type="term" value="C:extracellular region"/>
    <property type="evidence" value="ECO:0007669"/>
    <property type="project" value="InterPro"/>
</dbReference>
<dbReference type="OrthoDB" id="337038at2759"/>
<dbReference type="InterPro" id="IPR001283">
    <property type="entry name" value="CRISP-related"/>
</dbReference>
<gene>
    <name evidence="3" type="ORF">K452DRAFT_227367</name>
</gene>
<dbReference type="EMBL" id="ML995485">
    <property type="protein sequence ID" value="KAF2142164.1"/>
    <property type="molecule type" value="Genomic_DNA"/>
</dbReference>
<accession>A0A6A6BFY9</accession>
<name>A0A6A6BFY9_9PEZI</name>
<evidence type="ECO:0000256" key="1">
    <source>
        <dbReference type="SAM" id="MobiDB-lite"/>
    </source>
</evidence>
<dbReference type="RefSeq" id="XP_033397876.1">
    <property type="nucleotide sequence ID" value="XM_033536894.1"/>
</dbReference>
<reference evidence="3" key="1">
    <citation type="journal article" date="2020" name="Stud. Mycol.">
        <title>101 Dothideomycetes genomes: a test case for predicting lifestyles and emergence of pathogens.</title>
        <authorList>
            <person name="Haridas S."/>
            <person name="Albert R."/>
            <person name="Binder M."/>
            <person name="Bloem J."/>
            <person name="Labutti K."/>
            <person name="Salamov A."/>
            <person name="Andreopoulos B."/>
            <person name="Baker S."/>
            <person name="Barry K."/>
            <person name="Bills G."/>
            <person name="Bluhm B."/>
            <person name="Cannon C."/>
            <person name="Castanera R."/>
            <person name="Culley D."/>
            <person name="Daum C."/>
            <person name="Ezra D."/>
            <person name="Gonzalez J."/>
            <person name="Henrissat B."/>
            <person name="Kuo A."/>
            <person name="Liang C."/>
            <person name="Lipzen A."/>
            <person name="Lutzoni F."/>
            <person name="Magnuson J."/>
            <person name="Mondo S."/>
            <person name="Nolan M."/>
            <person name="Ohm R."/>
            <person name="Pangilinan J."/>
            <person name="Park H.-J."/>
            <person name="Ramirez L."/>
            <person name="Alfaro M."/>
            <person name="Sun H."/>
            <person name="Tritt A."/>
            <person name="Yoshinaga Y."/>
            <person name="Zwiers L.-H."/>
            <person name="Turgeon B."/>
            <person name="Goodwin S."/>
            <person name="Spatafora J."/>
            <person name="Crous P."/>
            <person name="Grigoriev I."/>
        </authorList>
    </citation>
    <scope>NUCLEOTIDE SEQUENCE</scope>
    <source>
        <strain evidence="3">CBS 121167</strain>
    </source>
</reference>
<protein>
    <recommendedName>
        <fullName evidence="2">SCP domain-containing protein</fullName>
    </recommendedName>
</protein>
<dbReference type="InterPro" id="IPR018244">
    <property type="entry name" value="Allrgn_V5/Tpx1_CS"/>
</dbReference>
<keyword evidence="4" id="KW-1185">Reference proteome</keyword>